<comment type="similarity">
    <text evidence="3">Belongs to the ATP-dependent AMP-binding enzyme family. MbtB subfamily.</text>
</comment>
<evidence type="ECO:0000256" key="3">
    <source>
        <dbReference type="ARBA" id="ARBA00007380"/>
    </source>
</evidence>
<organism evidence="8 9">
    <name type="scientific">Lentzea flava</name>
    <dbReference type="NCBI Taxonomy" id="103732"/>
    <lineage>
        <taxon>Bacteria</taxon>
        <taxon>Bacillati</taxon>
        <taxon>Actinomycetota</taxon>
        <taxon>Actinomycetes</taxon>
        <taxon>Pseudonocardiales</taxon>
        <taxon>Pseudonocardiaceae</taxon>
        <taxon>Lentzea</taxon>
    </lineage>
</organism>
<dbReference type="Pfam" id="PF18563">
    <property type="entry name" value="TubC_N"/>
    <property type="match status" value="1"/>
</dbReference>
<accession>A0ABQ2UEV4</accession>
<dbReference type="Gene3D" id="3.40.50.12780">
    <property type="entry name" value="N-terminal domain of ligase-like"/>
    <property type="match status" value="1"/>
</dbReference>
<evidence type="ECO:0000256" key="2">
    <source>
        <dbReference type="ARBA" id="ARBA00005102"/>
    </source>
</evidence>
<dbReference type="EMBL" id="BMRE01000003">
    <property type="protein sequence ID" value="GGU22966.1"/>
    <property type="molecule type" value="Genomic_DNA"/>
</dbReference>
<dbReference type="Gene3D" id="1.10.1200.10">
    <property type="entry name" value="ACP-like"/>
    <property type="match status" value="1"/>
</dbReference>
<comment type="caution">
    <text evidence="8">The sequence shown here is derived from an EMBL/GenBank/DDBJ whole genome shotgun (WGS) entry which is preliminary data.</text>
</comment>
<dbReference type="Gene3D" id="3.30.300.30">
    <property type="match status" value="2"/>
</dbReference>
<dbReference type="NCBIfam" id="TIGR01733">
    <property type="entry name" value="AA-adenyl-dom"/>
    <property type="match status" value="1"/>
</dbReference>
<dbReference type="InterPro" id="IPR029058">
    <property type="entry name" value="AB_hydrolase_fold"/>
</dbReference>
<keyword evidence="5" id="KW-0436">Ligase</keyword>
<sequence length="1680" mass="184442">MSTHEIVASLRGLGVELWTEDGQLRFRAPRGVLTDEHKQALRANKTEIIELLAQPEVKPDPASRHEPFPLTDVQTAYLLGRNNEFGYGGVGCHGYLEVEMPGVRAQNVEDAWNQLIQRHDMLRAVVERDGYQHVLPEVPRLRVHESDAETARAEMAHRTYETDRWPLHDLRVSENKLHISMDSLIADWASATVLLTELDALLKGEPLEPLEITFRDYLLAERGLRDTSRYRRDREYWLGRIDTLPAAPDLPTKETPGPARFRRLSTTLTDWEEFTNRTTWHGVTASSAVLAAYAAVLRKWSRRSEFSINLTLLNRTPLHPQVDRLVGDFTSVSLLAVTQKGTFAEQAKQIAAQLFDDLDHRLFSGVEVVREIARRKGRDAALMPVVFTSGIGLGGRQAGEGITQTPQVFLDCQVTDGPDGLQVNWDVREGIYPDGLVEDMFEAFTTLLTNLATADEAWQSTSPVPLPRYQAEERARVNDTKAPLSDALLHEGFFAQAQRIPDKEAIAGSYTYGELAHRAAAVAAKLDVEPAERVAVVLDKGPDQVVAVLGVLLAGGAYVPVDTTQPLPRREKMLAGIRTVIDADWLSDLPDAEVPAVTGDPDQLAYVIYTSGSTGDPKGVMITHRAAQNTVEDINRRFAVTENDRVLALAQLGFDLSVYDIFGVLAAGGTLVMPRADRPGDPSHWAELVHDHGVTVWNSVPAQLQMVANYLESEKGDLTSLRLVLLSGDWIPVTLPAQLRPLAPEAELISLGGATEAAIWSIHHRIERVEPDWVSIPYGRPLTNQGFRVLNEQDEDCPVWTPGALCISGAGLATGYFGDEELTARKFVTVGGERLYRTGDLGRYLPGGEIEFLGREDTQVKIRGHRVELGEIEATLVGHPSAGGAAVVVAGDALLGFVETARTTAPEPLNVEPVKRFAERQVDGSSDPAALHAAARASMRRALEERGGSLEEILPGVHERHRWLVRKWHALAGGDATWDDVKASEAFVRYHLDHVERVHALLNGEQNPFELLFPEGGLDTARAIYRDDEISRYLNHAVAALMNRIAAAHEGTLRVLEVGAGTGSTTEAVLPLLAGFDVDYLYTDITPFFLAEAKQRFEARFAVFDIDQDYRAQGLAPNSFDVVLCAGVLNSTQDPAEALRNAVELLAPGGWLIFTEPTADLPHILLTQGFMMQPRSFTSRAEWLEIIDTAGGHEVLCLPEPDHVLAPHDMHVFAARFKTDRKPVRADELTRFVADRLPGHMVPVVQVVDALPLTGNGKVDRKQLVRWQITQPEPEAASGVPDELEGRLCALWADALGLASIGRDDNFYDRGADSLILARVAGKLREEVQEAAPFAYDTLLRQMLNEPTVSALARALRTAAEEEEPVAVQRGNSLLVPFGGEGGTTRVMFHAALGTMDYFHSLGNALAAQNLGPVVGVAVADAEEYLKIPPRELIPRIADEYAQRLLDEGYQRFQLIGYCLGGLLATEVARRLLERGADVADLTLVDSIPMFIETGEELAFEAIFAPNLGLDPVAAVFGSDVDSDLVYRAIEKLMADHDRNVPAGAMAALSGEFAPVAEAVRKRHELTQDERLAEYTALAARQAGLPVGPELIPSLFRVCRHSMQAARFDPEPYAGDMRFLRCTEEQDFGITAGVGHLAAPFWEQTCVGAFEVIDVPGNHFSVIEPPHVDVVAAHLAEGLR</sequence>
<dbReference type="InterPro" id="IPR010071">
    <property type="entry name" value="AA_adenyl_dom"/>
</dbReference>
<gene>
    <name evidence="8" type="ORF">GCM10010178_13760</name>
</gene>
<dbReference type="InterPro" id="IPR020845">
    <property type="entry name" value="AMP-binding_CS"/>
</dbReference>
<dbReference type="Pfam" id="PF00501">
    <property type="entry name" value="AMP-binding"/>
    <property type="match status" value="1"/>
</dbReference>
<dbReference type="Pfam" id="PF08242">
    <property type="entry name" value="Methyltransf_12"/>
    <property type="match status" value="1"/>
</dbReference>
<name>A0ABQ2UEV4_9PSEU</name>
<evidence type="ECO:0000313" key="8">
    <source>
        <dbReference type="EMBL" id="GGU22966.1"/>
    </source>
</evidence>
<reference evidence="9" key="1">
    <citation type="journal article" date="2019" name="Int. J. Syst. Evol. Microbiol.">
        <title>The Global Catalogue of Microorganisms (GCM) 10K type strain sequencing project: providing services to taxonomists for standard genome sequencing and annotation.</title>
        <authorList>
            <consortium name="The Broad Institute Genomics Platform"/>
            <consortium name="The Broad Institute Genome Sequencing Center for Infectious Disease"/>
            <person name="Wu L."/>
            <person name="Ma J."/>
        </authorList>
    </citation>
    <scope>NUCLEOTIDE SEQUENCE [LARGE SCALE GENOMIC DNA]</scope>
    <source>
        <strain evidence="9">JCM 3296</strain>
    </source>
</reference>
<dbReference type="PANTHER" id="PTHR45527:SF10">
    <property type="entry name" value="PYOCHELIN SYNTHASE PCHF"/>
    <property type="match status" value="1"/>
</dbReference>
<dbReference type="Gene3D" id="3.40.50.1820">
    <property type="entry name" value="alpha/beta hydrolase"/>
    <property type="match status" value="1"/>
</dbReference>
<dbReference type="PROSITE" id="PS00455">
    <property type="entry name" value="AMP_BINDING"/>
    <property type="match status" value="1"/>
</dbReference>
<dbReference type="PANTHER" id="PTHR45527">
    <property type="entry name" value="NONRIBOSOMAL PEPTIDE SYNTHETASE"/>
    <property type="match status" value="1"/>
</dbReference>
<dbReference type="Pfam" id="PF00550">
    <property type="entry name" value="PP-binding"/>
    <property type="match status" value="1"/>
</dbReference>
<dbReference type="PROSITE" id="PS50075">
    <property type="entry name" value="CARRIER"/>
    <property type="match status" value="1"/>
</dbReference>
<dbReference type="InterPro" id="IPR001031">
    <property type="entry name" value="Thioesterase"/>
</dbReference>
<dbReference type="SUPFAM" id="SSF56801">
    <property type="entry name" value="Acetyl-CoA synthetase-like"/>
    <property type="match status" value="1"/>
</dbReference>
<evidence type="ECO:0000256" key="4">
    <source>
        <dbReference type="ARBA" id="ARBA00016743"/>
    </source>
</evidence>
<comment type="cofactor">
    <cofactor evidence="1">
        <name>pantetheine 4'-phosphate</name>
        <dbReference type="ChEBI" id="CHEBI:47942"/>
    </cofactor>
</comment>
<evidence type="ECO:0000256" key="6">
    <source>
        <dbReference type="ARBA" id="ARBA00033440"/>
    </source>
</evidence>
<dbReference type="Pfam" id="PF00975">
    <property type="entry name" value="Thioesterase"/>
    <property type="match status" value="1"/>
</dbReference>
<dbReference type="InterPro" id="IPR044894">
    <property type="entry name" value="TubC_N_sf"/>
</dbReference>
<dbReference type="Gene3D" id="1.10.10.1830">
    <property type="entry name" value="Non-ribosomal peptide synthase, adenylation domain"/>
    <property type="match status" value="1"/>
</dbReference>
<protein>
    <recommendedName>
        <fullName evidence="4">Phenyloxazoline synthase MbtB</fullName>
    </recommendedName>
    <alternativeName>
        <fullName evidence="6">Mycobactin synthetase protein B</fullName>
    </alternativeName>
</protein>
<keyword evidence="9" id="KW-1185">Reference proteome</keyword>
<evidence type="ECO:0000313" key="9">
    <source>
        <dbReference type="Proteomes" id="UP000649573"/>
    </source>
</evidence>
<dbReference type="SUPFAM" id="SSF52777">
    <property type="entry name" value="CoA-dependent acyltransferases"/>
    <property type="match status" value="2"/>
</dbReference>
<evidence type="ECO:0000259" key="7">
    <source>
        <dbReference type="PROSITE" id="PS50075"/>
    </source>
</evidence>
<dbReference type="Pfam" id="PF00668">
    <property type="entry name" value="Condensation"/>
    <property type="match status" value="1"/>
</dbReference>
<dbReference type="Gene3D" id="3.30.559.10">
    <property type="entry name" value="Chloramphenicol acetyltransferase-like domain"/>
    <property type="match status" value="1"/>
</dbReference>
<dbReference type="Gene3D" id="3.30.559.30">
    <property type="entry name" value="Nonribosomal peptide synthetase, condensation domain"/>
    <property type="match status" value="1"/>
</dbReference>
<dbReference type="InterPro" id="IPR045851">
    <property type="entry name" value="AMP-bd_C_sf"/>
</dbReference>
<dbReference type="InterPro" id="IPR042099">
    <property type="entry name" value="ANL_N_sf"/>
</dbReference>
<dbReference type="Proteomes" id="UP000649573">
    <property type="component" value="Unassembled WGS sequence"/>
</dbReference>
<dbReference type="SUPFAM" id="SSF53335">
    <property type="entry name" value="S-adenosyl-L-methionine-dependent methyltransferases"/>
    <property type="match status" value="1"/>
</dbReference>
<dbReference type="InterPro" id="IPR013217">
    <property type="entry name" value="Methyltransf_12"/>
</dbReference>
<evidence type="ECO:0000256" key="1">
    <source>
        <dbReference type="ARBA" id="ARBA00001957"/>
    </source>
</evidence>
<dbReference type="InterPro" id="IPR057737">
    <property type="entry name" value="Condensation_MtbB-like"/>
</dbReference>
<dbReference type="InterPro" id="IPR023213">
    <property type="entry name" value="CAT-like_dom_sf"/>
</dbReference>
<comment type="pathway">
    <text evidence="2">Siderophore biosynthesis; mycobactin biosynthesis.</text>
</comment>
<proteinExistence type="inferred from homology"/>
<dbReference type="InterPro" id="IPR029063">
    <property type="entry name" value="SAM-dependent_MTases_sf"/>
</dbReference>
<dbReference type="SUPFAM" id="SSF47336">
    <property type="entry name" value="ACP-like"/>
    <property type="match status" value="1"/>
</dbReference>
<dbReference type="SUPFAM" id="SSF53474">
    <property type="entry name" value="alpha/beta-Hydrolases"/>
    <property type="match status" value="1"/>
</dbReference>
<dbReference type="InterPro" id="IPR000873">
    <property type="entry name" value="AMP-dep_synth/lig_dom"/>
</dbReference>
<dbReference type="InterPro" id="IPR001242">
    <property type="entry name" value="Condensation_dom"/>
</dbReference>
<feature type="domain" description="Carrier" evidence="7">
    <location>
        <begin position="1279"/>
        <end position="1360"/>
    </location>
</feature>
<dbReference type="RefSeq" id="WP_189252729.1">
    <property type="nucleotide sequence ID" value="NZ_BMRE01000003.1"/>
</dbReference>
<dbReference type="InterPro" id="IPR009081">
    <property type="entry name" value="PP-bd_ACP"/>
</dbReference>
<dbReference type="InterPro" id="IPR041464">
    <property type="entry name" value="TubC_N"/>
</dbReference>
<dbReference type="CDD" id="cd02440">
    <property type="entry name" value="AdoMet_MTases"/>
    <property type="match status" value="1"/>
</dbReference>
<dbReference type="Gene3D" id="3.40.50.150">
    <property type="entry name" value="Vaccinia Virus protein VP39"/>
    <property type="match status" value="1"/>
</dbReference>
<dbReference type="CDD" id="cd19535">
    <property type="entry name" value="Cyc_NRPS"/>
    <property type="match status" value="1"/>
</dbReference>
<dbReference type="InterPro" id="IPR036736">
    <property type="entry name" value="ACP-like_sf"/>
</dbReference>
<evidence type="ECO:0000256" key="5">
    <source>
        <dbReference type="ARBA" id="ARBA00022598"/>
    </source>
</evidence>